<dbReference type="Proteomes" id="UP000242715">
    <property type="component" value="Unassembled WGS sequence"/>
</dbReference>
<evidence type="ECO:0000313" key="1">
    <source>
        <dbReference type="EMBL" id="GAU35817.1"/>
    </source>
</evidence>
<accession>A0A2Z6P062</accession>
<protein>
    <recommendedName>
        <fullName evidence="3">Reverse transcriptase zinc-binding domain-containing protein</fullName>
    </recommendedName>
</protein>
<name>A0A2Z6P062_TRISU</name>
<organism evidence="1 2">
    <name type="scientific">Trifolium subterraneum</name>
    <name type="common">Subterranean clover</name>
    <dbReference type="NCBI Taxonomy" id="3900"/>
    <lineage>
        <taxon>Eukaryota</taxon>
        <taxon>Viridiplantae</taxon>
        <taxon>Streptophyta</taxon>
        <taxon>Embryophyta</taxon>
        <taxon>Tracheophyta</taxon>
        <taxon>Spermatophyta</taxon>
        <taxon>Magnoliopsida</taxon>
        <taxon>eudicotyledons</taxon>
        <taxon>Gunneridae</taxon>
        <taxon>Pentapetalae</taxon>
        <taxon>rosids</taxon>
        <taxon>fabids</taxon>
        <taxon>Fabales</taxon>
        <taxon>Fabaceae</taxon>
        <taxon>Papilionoideae</taxon>
        <taxon>50 kb inversion clade</taxon>
        <taxon>NPAAA clade</taxon>
        <taxon>Hologalegina</taxon>
        <taxon>IRL clade</taxon>
        <taxon>Trifolieae</taxon>
        <taxon>Trifolium</taxon>
    </lineage>
</organism>
<proteinExistence type="predicted"/>
<evidence type="ECO:0008006" key="3">
    <source>
        <dbReference type="Google" id="ProtNLM"/>
    </source>
</evidence>
<sequence>MVGSGDETFFWSDQWLGGVPLSGVGGVAWLWRRQLWAWEEEMLEECRTLLSDIVLQPNVADQWLWRPTRVVVNLCGARTPCSILGTIMLWRPHQTGTFEGVHGGLAVTSKQVTD</sequence>
<gene>
    <name evidence="1" type="ORF">TSUD_155920</name>
</gene>
<dbReference type="OrthoDB" id="1210636at2759"/>
<evidence type="ECO:0000313" key="2">
    <source>
        <dbReference type="Proteomes" id="UP000242715"/>
    </source>
</evidence>
<reference evidence="2" key="1">
    <citation type="journal article" date="2017" name="Front. Plant Sci.">
        <title>Climate Clever Clovers: New Paradigm to Reduce the Environmental Footprint of Ruminants by Breeding Low Methanogenic Forages Utilizing Haplotype Variation.</title>
        <authorList>
            <person name="Kaur P."/>
            <person name="Appels R."/>
            <person name="Bayer P.E."/>
            <person name="Keeble-Gagnere G."/>
            <person name="Wang J."/>
            <person name="Hirakawa H."/>
            <person name="Shirasawa K."/>
            <person name="Vercoe P."/>
            <person name="Stefanova K."/>
            <person name="Durmic Z."/>
            <person name="Nichols P."/>
            <person name="Revell C."/>
            <person name="Isobe S.N."/>
            <person name="Edwards D."/>
            <person name="Erskine W."/>
        </authorList>
    </citation>
    <scope>NUCLEOTIDE SEQUENCE [LARGE SCALE GENOMIC DNA]</scope>
    <source>
        <strain evidence="2">cv. Daliak</strain>
    </source>
</reference>
<dbReference type="EMBL" id="DF973605">
    <property type="protein sequence ID" value="GAU35817.1"/>
    <property type="molecule type" value="Genomic_DNA"/>
</dbReference>
<keyword evidence="2" id="KW-1185">Reference proteome</keyword>
<dbReference type="AlphaFoldDB" id="A0A2Z6P062"/>